<dbReference type="Proteomes" id="UP001235064">
    <property type="component" value="Unassembled WGS sequence"/>
</dbReference>
<gene>
    <name evidence="1" type="ORF">QSV35_10135</name>
</gene>
<proteinExistence type="predicted"/>
<sequence>MEPDERIASLIGRWSGDEEVSATAWTAAGVAHAELTITPAPGGLVLDYRETRDDGEMTGHGVVSGDGWWWFDSYGFVPAAPGSATWAADSLVLERRSDRGRNVMRLARDGERLTMRLAAAVPADGEVEPLVAGNYARADGDR</sequence>
<dbReference type="EMBL" id="JASXSZ010000003">
    <property type="protein sequence ID" value="MDL9979690.1"/>
    <property type="molecule type" value="Genomic_DNA"/>
</dbReference>
<comment type="caution">
    <text evidence="1">The sequence shown here is derived from an EMBL/GenBank/DDBJ whole genome shotgun (WGS) entry which is preliminary data.</text>
</comment>
<name>A0ABT7MZ07_9MICO</name>
<dbReference type="RefSeq" id="WP_286288626.1">
    <property type="nucleotide sequence ID" value="NZ_JASXSZ010000003.1"/>
</dbReference>
<accession>A0ABT7MZ07</accession>
<keyword evidence="2" id="KW-1185">Reference proteome</keyword>
<evidence type="ECO:0000313" key="2">
    <source>
        <dbReference type="Proteomes" id="UP001235064"/>
    </source>
</evidence>
<evidence type="ECO:0000313" key="1">
    <source>
        <dbReference type="EMBL" id="MDL9979690.1"/>
    </source>
</evidence>
<reference evidence="1 2" key="1">
    <citation type="submission" date="2023-06" db="EMBL/GenBank/DDBJ databases">
        <title>Microbacterium sp. nov., isolated from a waste landfill.</title>
        <authorList>
            <person name="Wen W."/>
        </authorList>
    </citation>
    <scope>NUCLEOTIDE SEQUENCE [LARGE SCALE GENOMIC DNA]</scope>
    <source>
        <strain evidence="1 2">ASV49</strain>
    </source>
</reference>
<protein>
    <recommendedName>
        <fullName evidence="3">DUF1579 domain-containing protein</fullName>
    </recommendedName>
</protein>
<organism evidence="1 2">
    <name type="scientific">Microbacterium candidum</name>
    <dbReference type="NCBI Taxonomy" id="3041922"/>
    <lineage>
        <taxon>Bacteria</taxon>
        <taxon>Bacillati</taxon>
        <taxon>Actinomycetota</taxon>
        <taxon>Actinomycetes</taxon>
        <taxon>Micrococcales</taxon>
        <taxon>Microbacteriaceae</taxon>
        <taxon>Microbacterium</taxon>
    </lineage>
</organism>
<evidence type="ECO:0008006" key="3">
    <source>
        <dbReference type="Google" id="ProtNLM"/>
    </source>
</evidence>